<feature type="non-terminal residue" evidence="3">
    <location>
        <position position="1"/>
    </location>
</feature>
<organism evidence="3 4">
    <name type="scientific">Pseudopedobacter saltans</name>
    <dbReference type="NCBI Taxonomy" id="151895"/>
    <lineage>
        <taxon>Bacteria</taxon>
        <taxon>Pseudomonadati</taxon>
        <taxon>Bacteroidota</taxon>
        <taxon>Sphingobacteriia</taxon>
        <taxon>Sphingobacteriales</taxon>
        <taxon>Sphingobacteriaceae</taxon>
        <taxon>Pseudopedobacter</taxon>
    </lineage>
</organism>
<evidence type="ECO:0000256" key="1">
    <source>
        <dbReference type="ARBA" id="ARBA00022729"/>
    </source>
</evidence>
<dbReference type="Gene3D" id="2.60.120.260">
    <property type="entry name" value="Galactose-binding domain-like"/>
    <property type="match status" value="1"/>
</dbReference>
<dbReference type="GO" id="GO:0016787">
    <property type="term" value="F:hydrolase activity"/>
    <property type="evidence" value="ECO:0007669"/>
    <property type="project" value="UniProtKB-KW"/>
</dbReference>
<evidence type="ECO:0000256" key="2">
    <source>
        <dbReference type="ARBA" id="ARBA00022801"/>
    </source>
</evidence>
<comment type="caution">
    <text evidence="3">The sequence shown here is derived from an EMBL/GenBank/DDBJ whole genome shotgun (WGS) entry which is preliminary data.</text>
</comment>
<sequence length="98" mass="11032">LNLGKVANIASVEINGKDCGIVWTFPYRVNLKNYLKKGKNIVVVKVANTWHNRIMLDQSLPIVKKLTWTTSPIQLAGDSLLESGLLDPVYIEQKVEIR</sequence>
<reference evidence="3 4" key="1">
    <citation type="submission" date="2017-11" db="EMBL/GenBank/DDBJ databases">
        <title>Infants hospitalized years apart are colonized by the same room-sourced microbial strains.</title>
        <authorList>
            <person name="Brooks B."/>
            <person name="Olm M.R."/>
            <person name="Firek B.A."/>
            <person name="Baker R."/>
            <person name="Thomas B.C."/>
            <person name="Morowitz M.J."/>
            <person name="Banfield J.F."/>
        </authorList>
    </citation>
    <scope>NUCLEOTIDE SEQUENCE [LARGE SCALE GENOMIC DNA]</scope>
    <source>
        <strain evidence="3">S2_009_000_R2_76</strain>
    </source>
</reference>
<accession>A0A2W5EJY7</accession>
<keyword evidence="1" id="KW-0732">Signal</keyword>
<dbReference type="PANTHER" id="PTHR43817:SF1">
    <property type="entry name" value="HYDROLASE, FAMILY 43, PUTATIVE (AFU_ORTHOLOGUE AFUA_3G01660)-RELATED"/>
    <property type="match status" value="1"/>
</dbReference>
<dbReference type="PANTHER" id="PTHR43817">
    <property type="entry name" value="GLYCOSYL HYDROLASE"/>
    <property type="match status" value="1"/>
</dbReference>
<dbReference type="InterPro" id="IPR008979">
    <property type="entry name" value="Galactose-bd-like_sf"/>
</dbReference>
<protein>
    <submittedName>
        <fullName evidence="3">Uncharacterized protein</fullName>
    </submittedName>
</protein>
<dbReference type="EMBL" id="QFOI01000318">
    <property type="protein sequence ID" value="PZP44411.1"/>
    <property type="molecule type" value="Genomic_DNA"/>
</dbReference>
<keyword evidence="2" id="KW-0378">Hydrolase</keyword>
<dbReference type="AlphaFoldDB" id="A0A2W5EJY7"/>
<name>A0A2W5EJY7_9SPHI</name>
<dbReference type="Proteomes" id="UP000249645">
    <property type="component" value="Unassembled WGS sequence"/>
</dbReference>
<dbReference type="NCBIfam" id="NF045579">
    <property type="entry name" value="rhamnoside_JR"/>
    <property type="match status" value="1"/>
</dbReference>
<gene>
    <name evidence="3" type="ORF">DI598_14545</name>
</gene>
<evidence type="ECO:0000313" key="4">
    <source>
        <dbReference type="Proteomes" id="UP000249645"/>
    </source>
</evidence>
<proteinExistence type="predicted"/>
<dbReference type="SUPFAM" id="SSF49785">
    <property type="entry name" value="Galactose-binding domain-like"/>
    <property type="match status" value="1"/>
</dbReference>
<evidence type="ECO:0000313" key="3">
    <source>
        <dbReference type="EMBL" id="PZP44411.1"/>
    </source>
</evidence>